<gene>
    <name evidence="4" type="ORF">HXX76_006184</name>
</gene>
<sequence>MQNAEIFRSRLGSMRKALKSRVEFVFVDAPFEAQGLPGSEDPEEVQGGRDGRSWWQWTDSGPSGRPSKAANYTGWEVSQAALVAAIKEHSPDGLLGFSQGATAAALLLAHLAAPGGAAAAEQQQRLKCAVLVAGFLPRDPAVAALVQAEGPGVRLPLLFVSGTSDSLVPPERTAELRACFPPAVGSTFTHGGAHLVPTCSGEFKSSLVGFLDAAAAAAAAGGPAPAPLHRVASAANTSAASASAGGVAGPAAGGAAGLSESASAASLASASASDQQQPALSEPEAVAEGLAALAVQEEPVAVAVAAAGR</sequence>
<dbReference type="GO" id="GO:0016787">
    <property type="term" value="F:hydrolase activity"/>
    <property type="evidence" value="ECO:0007669"/>
    <property type="project" value="UniProtKB-KW"/>
</dbReference>
<evidence type="ECO:0000313" key="4">
    <source>
        <dbReference type="EMBL" id="KAG2436656.1"/>
    </source>
</evidence>
<dbReference type="EMBL" id="JAEHOC010000012">
    <property type="protein sequence ID" value="KAG2436656.1"/>
    <property type="molecule type" value="Genomic_DNA"/>
</dbReference>
<dbReference type="GO" id="GO:0005634">
    <property type="term" value="C:nucleus"/>
    <property type="evidence" value="ECO:0007669"/>
    <property type="project" value="TreeGrafter"/>
</dbReference>
<dbReference type="InterPro" id="IPR029058">
    <property type="entry name" value="AB_hydrolase_fold"/>
</dbReference>
<feature type="domain" description="Serine hydrolase" evidence="3">
    <location>
        <begin position="2"/>
        <end position="199"/>
    </location>
</feature>
<organism evidence="4 5">
    <name type="scientific">Chlamydomonas incerta</name>
    <dbReference type="NCBI Taxonomy" id="51695"/>
    <lineage>
        <taxon>Eukaryota</taxon>
        <taxon>Viridiplantae</taxon>
        <taxon>Chlorophyta</taxon>
        <taxon>core chlorophytes</taxon>
        <taxon>Chlorophyceae</taxon>
        <taxon>CS clade</taxon>
        <taxon>Chlamydomonadales</taxon>
        <taxon>Chlamydomonadaceae</taxon>
        <taxon>Chlamydomonas</taxon>
    </lineage>
</organism>
<evidence type="ECO:0000259" key="3">
    <source>
        <dbReference type="Pfam" id="PF03959"/>
    </source>
</evidence>
<dbReference type="InterPro" id="IPR050593">
    <property type="entry name" value="LovG"/>
</dbReference>
<feature type="region of interest" description="Disordered" evidence="2">
    <location>
        <begin position="35"/>
        <end position="68"/>
    </location>
</feature>
<dbReference type="Gene3D" id="3.40.50.1820">
    <property type="entry name" value="alpha/beta hydrolase"/>
    <property type="match status" value="1"/>
</dbReference>
<dbReference type="AlphaFoldDB" id="A0A835TEB3"/>
<keyword evidence="1" id="KW-0378">Hydrolase</keyword>
<proteinExistence type="predicted"/>
<dbReference type="SUPFAM" id="SSF53474">
    <property type="entry name" value="alpha/beta-Hydrolases"/>
    <property type="match status" value="1"/>
</dbReference>
<evidence type="ECO:0000256" key="2">
    <source>
        <dbReference type="SAM" id="MobiDB-lite"/>
    </source>
</evidence>
<dbReference type="PANTHER" id="PTHR48070:SF6">
    <property type="entry name" value="ESTERASE OVCA2"/>
    <property type="match status" value="1"/>
</dbReference>
<dbReference type="PANTHER" id="PTHR48070">
    <property type="entry name" value="ESTERASE OVCA2"/>
    <property type="match status" value="1"/>
</dbReference>
<feature type="region of interest" description="Disordered" evidence="2">
    <location>
        <begin position="266"/>
        <end position="286"/>
    </location>
</feature>
<reference evidence="4" key="1">
    <citation type="journal article" date="2020" name="bioRxiv">
        <title>Comparative genomics of Chlamydomonas.</title>
        <authorList>
            <person name="Craig R.J."/>
            <person name="Hasan A.R."/>
            <person name="Ness R.W."/>
            <person name="Keightley P.D."/>
        </authorList>
    </citation>
    <scope>NUCLEOTIDE SEQUENCE</scope>
    <source>
        <strain evidence="4">SAG 7.73</strain>
    </source>
</reference>
<name>A0A835TEB3_CHLIN</name>
<dbReference type="GO" id="GO:0005737">
    <property type="term" value="C:cytoplasm"/>
    <property type="evidence" value="ECO:0007669"/>
    <property type="project" value="TreeGrafter"/>
</dbReference>
<evidence type="ECO:0000256" key="1">
    <source>
        <dbReference type="ARBA" id="ARBA00022801"/>
    </source>
</evidence>
<dbReference type="OrthoDB" id="414698at2759"/>
<comment type="caution">
    <text evidence="4">The sequence shown here is derived from an EMBL/GenBank/DDBJ whole genome shotgun (WGS) entry which is preliminary data.</text>
</comment>
<accession>A0A835TEB3</accession>
<dbReference type="InterPro" id="IPR005645">
    <property type="entry name" value="FSH-like_dom"/>
</dbReference>
<keyword evidence="5" id="KW-1185">Reference proteome</keyword>
<dbReference type="Pfam" id="PF03959">
    <property type="entry name" value="FSH1"/>
    <property type="match status" value="1"/>
</dbReference>
<protein>
    <recommendedName>
        <fullName evidence="3">Serine hydrolase domain-containing protein</fullName>
    </recommendedName>
</protein>
<dbReference type="Proteomes" id="UP000650467">
    <property type="component" value="Unassembled WGS sequence"/>
</dbReference>
<evidence type="ECO:0000313" key="5">
    <source>
        <dbReference type="Proteomes" id="UP000650467"/>
    </source>
</evidence>